<feature type="region of interest" description="Disordered" evidence="1">
    <location>
        <begin position="30"/>
        <end position="64"/>
    </location>
</feature>
<evidence type="ECO:0000256" key="1">
    <source>
        <dbReference type="SAM" id="MobiDB-lite"/>
    </source>
</evidence>
<sequence>MEQVCRAVMAAGQVVLEAAWTIRRGERNVEQRPVERGTTVRGTGQCVEGNPTTAMSRNRREFGV</sequence>
<name>A0A5B7H2Y4_PORTR</name>
<accession>A0A5B7H2Y4</accession>
<dbReference type="AlphaFoldDB" id="A0A5B7H2Y4"/>
<dbReference type="EMBL" id="VSRR010021907">
    <property type="protein sequence ID" value="MPC64309.1"/>
    <property type="molecule type" value="Genomic_DNA"/>
</dbReference>
<proteinExistence type="predicted"/>
<comment type="caution">
    <text evidence="2">The sequence shown here is derived from an EMBL/GenBank/DDBJ whole genome shotgun (WGS) entry which is preliminary data.</text>
</comment>
<gene>
    <name evidence="2" type="ORF">E2C01_058421</name>
</gene>
<evidence type="ECO:0000313" key="2">
    <source>
        <dbReference type="EMBL" id="MPC64309.1"/>
    </source>
</evidence>
<keyword evidence="3" id="KW-1185">Reference proteome</keyword>
<dbReference type="Proteomes" id="UP000324222">
    <property type="component" value="Unassembled WGS sequence"/>
</dbReference>
<evidence type="ECO:0000313" key="3">
    <source>
        <dbReference type="Proteomes" id="UP000324222"/>
    </source>
</evidence>
<organism evidence="2 3">
    <name type="scientific">Portunus trituberculatus</name>
    <name type="common">Swimming crab</name>
    <name type="synonym">Neptunus trituberculatus</name>
    <dbReference type="NCBI Taxonomy" id="210409"/>
    <lineage>
        <taxon>Eukaryota</taxon>
        <taxon>Metazoa</taxon>
        <taxon>Ecdysozoa</taxon>
        <taxon>Arthropoda</taxon>
        <taxon>Crustacea</taxon>
        <taxon>Multicrustacea</taxon>
        <taxon>Malacostraca</taxon>
        <taxon>Eumalacostraca</taxon>
        <taxon>Eucarida</taxon>
        <taxon>Decapoda</taxon>
        <taxon>Pleocyemata</taxon>
        <taxon>Brachyura</taxon>
        <taxon>Eubrachyura</taxon>
        <taxon>Portunoidea</taxon>
        <taxon>Portunidae</taxon>
        <taxon>Portuninae</taxon>
        <taxon>Portunus</taxon>
    </lineage>
</organism>
<protein>
    <submittedName>
        <fullName evidence="2">Uncharacterized protein</fullName>
    </submittedName>
</protein>
<reference evidence="2 3" key="1">
    <citation type="submission" date="2019-05" db="EMBL/GenBank/DDBJ databases">
        <title>Another draft genome of Portunus trituberculatus and its Hox gene families provides insights of decapod evolution.</title>
        <authorList>
            <person name="Jeong J.-H."/>
            <person name="Song I."/>
            <person name="Kim S."/>
            <person name="Choi T."/>
            <person name="Kim D."/>
            <person name="Ryu S."/>
            <person name="Kim W."/>
        </authorList>
    </citation>
    <scope>NUCLEOTIDE SEQUENCE [LARGE SCALE GENOMIC DNA]</scope>
    <source>
        <tissue evidence="2">Muscle</tissue>
    </source>
</reference>